<sequence>MTGSLFDLTDISFFELDRLFARSAKTVKRRQQKRKRREKRNADTSSSERSRSPPRRGSLRMGGRVLPQTGGFTDKVGMVERTIVVTAIPFGADEKILFKHFSKCGLIEDLQMIYNKKSEPTGVAIIEFSQEEPVSRACALPPPFNEILGQVVQAKRADAQIPKKDPGPKRTLTRQQFTQQVLSGLTKAPSDNQNMRKLHVKNLRPVVRDEDLRSIFKPFGEFEDFQMGSGECWITFKNHNDAQDAMSSMQAFQLVGQELSITMLSVKAEEKEEKAAKPMDLDIKNDSDFGATSAGATSAE</sequence>
<accession>A0AA36HZP8</accession>
<feature type="region of interest" description="Disordered" evidence="2">
    <location>
        <begin position="27"/>
        <end position="66"/>
    </location>
</feature>
<evidence type="ECO:0000256" key="2">
    <source>
        <dbReference type="SAM" id="MobiDB-lite"/>
    </source>
</evidence>
<evidence type="ECO:0000313" key="4">
    <source>
        <dbReference type="EMBL" id="CAJ1377088.1"/>
    </source>
</evidence>
<reference evidence="4" key="1">
    <citation type="submission" date="2023-08" db="EMBL/GenBank/DDBJ databases">
        <authorList>
            <person name="Chen Y."/>
            <person name="Shah S."/>
            <person name="Dougan E. K."/>
            <person name="Thang M."/>
            <person name="Chan C."/>
        </authorList>
    </citation>
    <scope>NUCLEOTIDE SEQUENCE</scope>
</reference>
<dbReference type="AlphaFoldDB" id="A0AA36HZP8"/>
<dbReference type="EMBL" id="CAUJNA010000443">
    <property type="protein sequence ID" value="CAJ1377088.1"/>
    <property type="molecule type" value="Genomic_DNA"/>
</dbReference>
<evidence type="ECO:0000313" key="5">
    <source>
        <dbReference type="Proteomes" id="UP001178507"/>
    </source>
</evidence>
<dbReference type="PROSITE" id="PS50102">
    <property type="entry name" value="RRM"/>
    <property type="match status" value="2"/>
</dbReference>
<evidence type="ECO:0000259" key="3">
    <source>
        <dbReference type="PROSITE" id="PS50102"/>
    </source>
</evidence>
<dbReference type="Proteomes" id="UP001178507">
    <property type="component" value="Unassembled WGS sequence"/>
</dbReference>
<dbReference type="CDD" id="cd00590">
    <property type="entry name" value="RRM_SF"/>
    <property type="match status" value="2"/>
</dbReference>
<dbReference type="GO" id="GO:0005634">
    <property type="term" value="C:nucleus"/>
    <property type="evidence" value="ECO:0007669"/>
    <property type="project" value="InterPro"/>
</dbReference>
<dbReference type="Pfam" id="PF00076">
    <property type="entry name" value="RRM_1"/>
    <property type="match status" value="2"/>
</dbReference>
<dbReference type="InterPro" id="IPR000504">
    <property type="entry name" value="RRM_dom"/>
</dbReference>
<evidence type="ECO:0000256" key="1">
    <source>
        <dbReference type="PROSITE-ProRule" id="PRU00176"/>
    </source>
</evidence>
<feature type="domain" description="RRM" evidence="3">
    <location>
        <begin position="196"/>
        <end position="266"/>
    </location>
</feature>
<dbReference type="InterPro" id="IPR006509">
    <property type="entry name" value="RBM39_SF"/>
</dbReference>
<dbReference type="PANTHER" id="PTHR48036">
    <property type="entry name" value="SPLICING FACTOR (PAD-1), PUTATIVE (AFU_ORTHOLOGUE AFUA_1G15810)-RELATED"/>
    <property type="match status" value="1"/>
</dbReference>
<protein>
    <recommendedName>
        <fullName evidence="3">RRM domain-containing protein</fullName>
    </recommendedName>
</protein>
<name>A0AA36HZP8_9DINO</name>
<keyword evidence="5" id="KW-1185">Reference proteome</keyword>
<dbReference type="GO" id="GO:0003723">
    <property type="term" value="F:RNA binding"/>
    <property type="evidence" value="ECO:0007669"/>
    <property type="project" value="UniProtKB-UniRule"/>
</dbReference>
<feature type="region of interest" description="Disordered" evidence="2">
    <location>
        <begin position="270"/>
        <end position="300"/>
    </location>
</feature>
<organism evidence="4 5">
    <name type="scientific">Effrenium voratum</name>
    <dbReference type="NCBI Taxonomy" id="2562239"/>
    <lineage>
        <taxon>Eukaryota</taxon>
        <taxon>Sar</taxon>
        <taxon>Alveolata</taxon>
        <taxon>Dinophyceae</taxon>
        <taxon>Suessiales</taxon>
        <taxon>Symbiodiniaceae</taxon>
        <taxon>Effrenium</taxon>
    </lineage>
</organism>
<dbReference type="GO" id="GO:0006397">
    <property type="term" value="P:mRNA processing"/>
    <property type="evidence" value="ECO:0007669"/>
    <property type="project" value="InterPro"/>
</dbReference>
<feature type="compositionally biased region" description="Basic and acidic residues" evidence="2">
    <location>
        <begin position="270"/>
        <end position="287"/>
    </location>
</feature>
<feature type="compositionally biased region" description="Basic residues" evidence="2">
    <location>
        <begin position="27"/>
        <end position="39"/>
    </location>
</feature>
<feature type="compositionally biased region" description="Basic and acidic residues" evidence="2">
    <location>
        <begin position="40"/>
        <end position="51"/>
    </location>
</feature>
<dbReference type="SUPFAM" id="SSF54928">
    <property type="entry name" value="RNA-binding domain, RBD"/>
    <property type="match status" value="1"/>
</dbReference>
<keyword evidence="1" id="KW-0694">RNA-binding</keyword>
<dbReference type="InterPro" id="IPR012677">
    <property type="entry name" value="Nucleotide-bd_a/b_plait_sf"/>
</dbReference>
<feature type="domain" description="RRM" evidence="3">
    <location>
        <begin position="81"/>
        <end position="164"/>
    </location>
</feature>
<proteinExistence type="predicted"/>
<dbReference type="SMART" id="SM00360">
    <property type="entry name" value="RRM"/>
    <property type="match status" value="2"/>
</dbReference>
<dbReference type="InterPro" id="IPR035979">
    <property type="entry name" value="RBD_domain_sf"/>
</dbReference>
<comment type="caution">
    <text evidence="4">The sequence shown here is derived from an EMBL/GenBank/DDBJ whole genome shotgun (WGS) entry which is preliminary data.</text>
</comment>
<gene>
    <name evidence="4" type="ORF">EVOR1521_LOCUS5986</name>
</gene>
<dbReference type="Gene3D" id="3.30.70.330">
    <property type="match status" value="2"/>
</dbReference>